<evidence type="ECO:0000313" key="2">
    <source>
        <dbReference type="EMBL" id="KAK9415616.1"/>
    </source>
</evidence>
<feature type="compositionally biased region" description="Polar residues" evidence="1">
    <location>
        <begin position="1"/>
        <end position="14"/>
    </location>
</feature>
<accession>A0ABR2UMV2</accession>
<protein>
    <submittedName>
        <fullName evidence="2">Uncharacterized protein</fullName>
    </submittedName>
</protein>
<feature type="compositionally biased region" description="Basic and acidic residues" evidence="1">
    <location>
        <begin position="245"/>
        <end position="263"/>
    </location>
</feature>
<dbReference type="EMBL" id="JARVKF010000414">
    <property type="protein sequence ID" value="KAK9415616.1"/>
    <property type="molecule type" value="Genomic_DNA"/>
</dbReference>
<evidence type="ECO:0000313" key="3">
    <source>
        <dbReference type="Proteomes" id="UP001408356"/>
    </source>
</evidence>
<organism evidence="2 3">
    <name type="scientific">Seiridium unicorne</name>
    <dbReference type="NCBI Taxonomy" id="138068"/>
    <lineage>
        <taxon>Eukaryota</taxon>
        <taxon>Fungi</taxon>
        <taxon>Dikarya</taxon>
        <taxon>Ascomycota</taxon>
        <taxon>Pezizomycotina</taxon>
        <taxon>Sordariomycetes</taxon>
        <taxon>Xylariomycetidae</taxon>
        <taxon>Amphisphaeriales</taxon>
        <taxon>Sporocadaceae</taxon>
        <taxon>Seiridium</taxon>
    </lineage>
</organism>
<evidence type="ECO:0000256" key="1">
    <source>
        <dbReference type="SAM" id="MobiDB-lite"/>
    </source>
</evidence>
<feature type="region of interest" description="Disordered" evidence="1">
    <location>
        <begin position="472"/>
        <end position="523"/>
    </location>
</feature>
<sequence length="579" mass="64335">MAFHQPTRQTTQRVYQPAVEDDVRRAPQPAASTIEESQTWVLFSPANDAATTTSYLTETHHTESTPGRSRLSDLGSLHTVPRSDSLGPRYPLGVDGSEDDEGEEEDDAELDSLDSHLPEFRSTPNFYNSTHALAPIVPAHDGLGSFRLDRDGMGLDVQDRLYAFEQYNPRRAKRRRESLEQAQAQLDRERELDHEVDKMQRIEAWRLEQSRCLLEEIQKETRRRRQSVASAGPANRKTGAAASSDDIRPRSHETLDDNDDAWHDQQASDLGESESVWSRITRKVIRDIMGIDDKLLSILFGEALPDEDDLSSTPKASTMMRDTSNETTMANSTEASWQLKVLERIAKELGLFVHQISEHPGAFSTFTRMQQMPIPYAGLPPIHESANDIRQSATTREAPTTTIPEFKPTVHLPSRPIDVPHARTVPGSGQGVPHAPGDKPSNGVAFTQDEWEQDLDVRLVFRYLRSRFMSRSSSTGSITGTPNLATSSNQDAAAKAARVRQHHPLVSKARPSERRTYRAATPSSPVLLRRASSCASQSTRRSVRRSSCSSRHYWDIGANSVGTGSLIAAAGPMGSWGEV</sequence>
<gene>
    <name evidence="2" type="ORF">SUNI508_10275</name>
</gene>
<proteinExistence type="predicted"/>
<feature type="region of interest" description="Disordered" evidence="1">
    <location>
        <begin position="222"/>
        <end position="269"/>
    </location>
</feature>
<keyword evidence="3" id="KW-1185">Reference proteome</keyword>
<feature type="compositionally biased region" description="Acidic residues" evidence="1">
    <location>
        <begin position="96"/>
        <end position="111"/>
    </location>
</feature>
<feature type="region of interest" description="Disordered" evidence="1">
    <location>
        <begin position="57"/>
        <end position="111"/>
    </location>
</feature>
<dbReference type="Proteomes" id="UP001408356">
    <property type="component" value="Unassembled WGS sequence"/>
</dbReference>
<comment type="caution">
    <text evidence="2">The sequence shown here is derived from an EMBL/GenBank/DDBJ whole genome shotgun (WGS) entry which is preliminary data.</text>
</comment>
<feature type="region of interest" description="Disordered" evidence="1">
    <location>
        <begin position="1"/>
        <end position="34"/>
    </location>
</feature>
<reference evidence="2 3" key="1">
    <citation type="journal article" date="2024" name="J. Plant Pathol.">
        <title>Sequence and assembly of the genome of Seiridium unicorne, isolate CBS 538.82, causal agent of cypress canker disease.</title>
        <authorList>
            <person name="Scali E."/>
            <person name="Rocca G.D."/>
            <person name="Danti R."/>
            <person name="Garbelotto M."/>
            <person name="Barberini S."/>
            <person name="Baroncelli R."/>
            <person name="Emiliani G."/>
        </authorList>
    </citation>
    <scope>NUCLEOTIDE SEQUENCE [LARGE SCALE GENOMIC DNA]</scope>
    <source>
        <strain evidence="2 3">BM-138-508</strain>
    </source>
</reference>
<feature type="compositionally biased region" description="Polar residues" evidence="1">
    <location>
        <begin position="478"/>
        <end position="491"/>
    </location>
</feature>
<name>A0ABR2UMV2_9PEZI</name>